<feature type="region of interest" description="Disordered" evidence="5">
    <location>
        <begin position="1310"/>
        <end position="1354"/>
    </location>
</feature>
<dbReference type="PANTHER" id="PTHR12792:SF0">
    <property type="entry name" value="SEPARIN"/>
    <property type="match status" value="1"/>
</dbReference>
<keyword evidence="4" id="KW-0159">Chromosome partition</keyword>
<reference evidence="7 8" key="1">
    <citation type="journal article" date="2023" name="Hortic Res">
        <title>Pangenome of water caltrop reveals structural variations and asymmetric subgenome divergence after allopolyploidization.</title>
        <authorList>
            <person name="Zhang X."/>
            <person name="Chen Y."/>
            <person name="Wang L."/>
            <person name="Yuan Y."/>
            <person name="Fang M."/>
            <person name="Shi L."/>
            <person name="Lu R."/>
            <person name="Comes H.P."/>
            <person name="Ma Y."/>
            <person name="Chen Y."/>
            <person name="Huang G."/>
            <person name="Zhou Y."/>
            <person name="Zheng Z."/>
            <person name="Qiu Y."/>
        </authorList>
    </citation>
    <scope>NUCLEOTIDE SEQUENCE [LARGE SCALE GENOMIC DNA]</scope>
    <source>
        <strain evidence="7">F231</strain>
    </source>
</reference>
<keyword evidence="8" id="KW-1185">Reference proteome</keyword>
<dbReference type="GO" id="GO:0004197">
    <property type="term" value="F:cysteine-type endopeptidase activity"/>
    <property type="evidence" value="ECO:0007669"/>
    <property type="project" value="InterPro"/>
</dbReference>
<dbReference type="Proteomes" id="UP001346149">
    <property type="component" value="Unassembled WGS sequence"/>
</dbReference>
<feature type="compositionally biased region" description="Basic residues" evidence="5">
    <location>
        <begin position="2099"/>
        <end position="2110"/>
    </location>
</feature>
<dbReference type="InterPro" id="IPR056933">
    <property type="entry name" value="TPR_ESP1"/>
</dbReference>
<dbReference type="InterPro" id="IPR030397">
    <property type="entry name" value="SEPARIN_core_dom"/>
</dbReference>
<dbReference type="Pfam" id="PF03568">
    <property type="entry name" value="Separin_C"/>
    <property type="match status" value="1"/>
</dbReference>
<dbReference type="GO" id="GO:0005634">
    <property type="term" value="C:nucleus"/>
    <property type="evidence" value="ECO:0007669"/>
    <property type="project" value="InterPro"/>
</dbReference>
<dbReference type="GO" id="GO:0051307">
    <property type="term" value="P:meiotic chromosome separation"/>
    <property type="evidence" value="ECO:0007669"/>
    <property type="project" value="TreeGrafter"/>
</dbReference>
<comment type="caution">
    <text evidence="7">The sequence shown here is derived from an EMBL/GenBank/DDBJ whole genome shotgun (WGS) entry which is preliminary data.</text>
</comment>
<accession>A0AAN7MI29</accession>
<evidence type="ECO:0000256" key="4">
    <source>
        <dbReference type="ARBA" id="ARBA00022829"/>
    </source>
</evidence>
<gene>
    <name evidence="7" type="ORF">SAY86_004083</name>
</gene>
<dbReference type="Pfam" id="PF25110">
    <property type="entry name" value="TPR_ESP1"/>
    <property type="match status" value="1"/>
</dbReference>
<name>A0AAN7MI29_TRANT</name>
<sequence>MTSPNSAELSLLSKLESLLSSSSDRDPDEDDIYTLFCNHLRPFSDLSSVPNLKKASKSASQKQQQQQQDLTRSLAKQYLSFLNRSLSVLPKLLSAPRANQSGLFQAYRLCIRCLEFLSSQLSCKPYSIHLQRLRLMRCLDSCELYADSWDEGFSVLKSLRDIDSGGSLKGKVHEGYLPDMLEASEDNDFVILVVEIVVVLVKCLSMVQSKDHHDYERIIQLVEEAMPWFRILDAKKYEMFLKMLVTYLGKSALFLVAEKSFGADLVRSFSMACLIHYADSPLKGQTFKFARRLCSLLLLEPADRSSFIFDIITHLSECMIPDSKVERKESEIELVELVYYCASKCQNAGNQFCSKFSANIKTLVCKKVHKPIDLILELYAIGLCLSDVKIKLSDSTARRGEEDVAALRLLISNTDRLNGLSSVLGKLDRHFQIECNDDSHGQTGSCKYVFPDASLVMKHTKEGVHFLLYMNALKFLCQPLAELINTERKHILAGNEADTAVTVLHLAQDALNKFCSVFLFHCREKNGFEEHSKVLLGAAVAAFTLSLITKHNLKNLMKLIEHTINSEWVQQQGLKFLLSSLHNIAVVLYRNKLVKEASKALKLSCLASWTCVMLYCQCSELGHCGTGDFSEDTVIDFINEACTRSAFYLDLLDQQGNKKIGNVILATIKSWSTAYNNFSLAPCPLPLVKQWVKIQCREQKGCCEKKSSTLCELLLNSGDISKGILVLISEQEILAYKEMSSWLPDVCNKMKMRITNVLIDKVCLQDNVSRKARLLIERGVAMGLSGIASLNECIECLSATACQRPQEKTLERHLLATAHCLKALCLQESDPRSKGILQNISAALNYWSSIFNSVDCSLDELSNVLSEVSFTLLFNILDLLALKGCFAFHLLIEVWKIIFNVFKWKNIPLERCLSSLWECRRMSHALCASPISKIFLRIISKVYEKHCESIDCWISSLMESRPLIVGFQNCFSLTFPFITQGSSVPENLVQIDISEVKQTFLALVSSVPVNVHSNYVAGCLLYDLGERLVLNGRLHEALIFAKEAHRLRTKLFQQKFKYSIEQHAEKYNEVGEVTQNCKYSIMDLQLSRPVNAEVWTVESSTRSVEDCYISPWSVLQAYLESTLQVGTIHDLIGNGTEAETFYLWGGDISHSQDLQHFSVAFSSALGKLYSQKKLWSLATKELENAKQILMNCCQDRNRDVCSKCCLLLEANINLQLGNLFQSQVDRTARIICRDKLSEAENLFRSTLDKLHCFDWDHVDIIPVKEGTENPKMSDATDVLITNTAEKQVAGRTKILPARERDVKIEITKGRKGKNVAKPAAKEHSTTTNVTKRVTRSRLRSSNQSNESLDDSGPQLDDTKNGAFCTCNNMKCLQCLINANKSGLLNNYIDIRWEICCRRISAWLLIGIGKCIETLDGIHAIHRVFLESISKLVGRNTYDLSNTAAELLENVGKIMAIERATVLCSISRFLLKSYPKQSERKKCCSLAQVQLSQIVSWLKLSFVLCLEVPTLLQEVARLLAITFIYSASCVPLSTSCNALSENYWASFFHQASIGSHLNNQVSLHIIQKTKGHNEVVVGGYSVTDSSSIKAEMFNLPRLVPESVKELDDYVKRFSKSLPHAAIICVSILGGLDSCLLQELFPSSSRAWMLLSRLNSEDQPIVLLQPLDPILEDSIDDGSSSSEIDRTCSGRHWHCSWGSTVIDDIIPTYKDILEENYLSSSFCPLEDTKENRLSWWKRRKTLDLRLNKLLRKLEDFWFGPWRHLLLGGFINSCLLDALHKRLMHDLKSKCKVDANEALLRVILGSVKSNFDVGYFTSLLHSKSGCHISSIAQHDEDGQDKTSMPYRADKFGCLASQLVYQGITELELEDYAHREPIILVLDSELQMFPWENMPVLRNQEVYRMPSVASILMTIDRSHKYQDDVGDVASAFPFIDPLDAFFLLNPGGDLKSTQVEFENWFRDHKLEGKAGSAPASKELADLLQQHDLFIYFGHGSGAQYIPRHEIQKLNTCAATLLMGCSSGALTLHGPYMPEGMPLSCLVAGSPAIIANLWEVTDKDIDRFGKAVLGAWLEARSKTSRQCAHHDSLAKEMEAADVREKNNCRGKKNRKKLPKNKPSPESLDCEDCRDDCGARIGSFMGRAREACLLPFLIGAAPVCYGVPTCIARKKDL</sequence>
<dbReference type="GO" id="GO:0072686">
    <property type="term" value="C:mitotic spindle"/>
    <property type="evidence" value="ECO:0007669"/>
    <property type="project" value="TreeGrafter"/>
</dbReference>
<dbReference type="EMBL" id="JAXQNO010000001">
    <property type="protein sequence ID" value="KAK4804266.1"/>
    <property type="molecule type" value="Genomic_DNA"/>
</dbReference>
<feature type="domain" description="Peptidase C50" evidence="6">
    <location>
        <begin position="1933"/>
        <end position="2027"/>
    </location>
</feature>
<dbReference type="InterPro" id="IPR056932">
    <property type="entry name" value="TPR_ESP1_2nd"/>
</dbReference>
<protein>
    <recommendedName>
        <fullName evidence="2">separase</fullName>
        <ecNumber evidence="2">3.4.22.49</ecNumber>
    </recommendedName>
</protein>
<dbReference type="Pfam" id="PF25113">
    <property type="entry name" value="TPR_ESP1_2nd"/>
    <property type="match status" value="1"/>
</dbReference>
<dbReference type="GO" id="GO:0006508">
    <property type="term" value="P:proteolysis"/>
    <property type="evidence" value="ECO:0007669"/>
    <property type="project" value="InterPro"/>
</dbReference>
<dbReference type="PANTHER" id="PTHR12792">
    <property type="entry name" value="EXTRA SPINDLE POLES 1-RELATED"/>
    <property type="match status" value="1"/>
</dbReference>
<evidence type="ECO:0000256" key="3">
    <source>
        <dbReference type="ARBA" id="ARBA00022801"/>
    </source>
</evidence>
<evidence type="ECO:0000256" key="2">
    <source>
        <dbReference type="ARBA" id="ARBA00012489"/>
    </source>
</evidence>
<evidence type="ECO:0000313" key="8">
    <source>
        <dbReference type="Proteomes" id="UP001346149"/>
    </source>
</evidence>
<comment type="catalytic activity">
    <reaction evidence="1">
        <text>All bonds known to be hydrolyzed by this endopeptidase have arginine in P1 and an acidic residue in P4. P6 is often occupied by an acidic residue or by a hydroxy-amino-acid residue, the phosphorylation of which enhances cleavage.</text>
        <dbReference type="EC" id="3.4.22.49"/>
    </reaction>
</comment>
<evidence type="ECO:0000256" key="5">
    <source>
        <dbReference type="SAM" id="MobiDB-lite"/>
    </source>
</evidence>
<dbReference type="GO" id="GO:0005737">
    <property type="term" value="C:cytoplasm"/>
    <property type="evidence" value="ECO:0007669"/>
    <property type="project" value="TreeGrafter"/>
</dbReference>
<proteinExistence type="predicted"/>
<dbReference type="EC" id="3.4.22.49" evidence="2"/>
<keyword evidence="3" id="KW-0378">Hydrolase</keyword>
<evidence type="ECO:0000259" key="6">
    <source>
        <dbReference type="PROSITE" id="PS51700"/>
    </source>
</evidence>
<organism evidence="7 8">
    <name type="scientific">Trapa natans</name>
    <name type="common">Water chestnut</name>
    <dbReference type="NCBI Taxonomy" id="22666"/>
    <lineage>
        <taxon>Eukaryota</taxon>
        <taxon>Viridiplantae</taxon>
        <taxon>Streptophyta</taxon>
        <taxon>Embryophyta</taxon>
        <taxon>Tracheophyta</taxon>
        <taxon>Spermatophyta</taxon>
        <taxon>Magnoliopsida</taxon>
        <taxon>eudicotyledons</taxon>
        <taxon>Gunneridae</taxon>
        <taxon>Pentapetalae</taxon>
        <taxon>rosids</taxon>
        <taxon>malvids</taxon>
        <taxon>Myrtales</taxon>
        <taxon>Lythraceae</taxon>
        <taxon>Trapa</taxon>
    </lineage>
</organism>
<feature type="region of interest" description="Disordered" evidence="5">
    <location>
        <begin position="2095"/>
        <end position="2119"/>
    </location>
</feature>
<evidence type="ECO:0000256" key="1">
    <source>
        <dbReference type="ARBA" id="ARBA00000451"/>
    </source>
</evidence>
<dbReference type="InterPro" id="IPR005314">
    <property type="entry name" value="Peptidase_C50"/>
</dbReference>
<evidence type="ECO:0000313" key="7">
    <source>
        <dbReference type="EMBL" id="KAK4804266.1"/>
    </source>
</evidence>
<dbReference type="PROSITE" id="PS51700">
    <property type="entry name" value="SEPARIN"/>
    <property type="match status" value="1"/>
</dbReference>